<accession>A0A0C9UPU9</accession>
<dbReference type="HOGENOM" id="CLU_953657_0_0_1"/>
<organism evidence="1 2">
    <name type="scientific">Sphaerobolus stellatus (strain SS14)</name>
    <dbReference type="NCBI Taxonomy" id="990650"/>
    <lineage>
        <taxon>Eukaryota</taxon>
        <taxon>Fungi</taxon>
        <taxon>Dikarya</taxon>
        <taxon>Basidiomycota</taxon>
        <taxon>Agaricomycotina</taxon>
        <taxon>Agaricomycetes</taxon>
        <taxon>Phallomycetidae</taxon>
        <taxon>Geastrales</taxon>
        <taxon>Sphaerobolaceae</taxon>
        <taxon>Sphaerobolus</taxon>
    </lineage>
</organism>
<proteinExistence type="predicted"/>
<reference evidence="1 2" key="1">
    <citation type="submission" date="2014-06" db="EMBL/GenBank/DDBJ databases">
        <title>Evolutionary Origins and Diversification of the Mycorrhizal Mutualists.</title>
        <authorList>
            <consortium name="DOE Joint Genome Institute"/>
            <consortium name="Mycorrhizal Genomics Consortium"/>
            <person name="Kohler A."/>
            <person name="Kuo A."/>
            <person name="Nagy L.G."/>
            <person name="Floudas D."/>
            <person name="Copeland A."/>
            <person name="Barry K.W."/>
            <person name="Cichocki N."/>
            <person name="Veneault-Fourrey C."/>
            <person name="LaButti K."/>
            <person name="Lindquist E.A."/>
            <person name="Lipzen A."/>
            <person name="Lundell T."/>
            <person name="Morin E."/>
            <person name="Murat C."/>
            <person name="Riley R."/>
            <person name="Ohm R."/>
            <person name="Sun H."/>
            <person name="Tunlid A."/>
            <person name="Henrissat B."/>
            <person name="Grigoriev I.V."/>
            <person name="Hibbett D.S."/>
            <person name="Martin F."/>
        </authorList>
    </citation>
    <scope>NUCLEOTIDE SEQUENCE [LARGE SCALE GENOMIC DNA]</scope>
    <source>
        <strain evidence="1 2">SS14</strain>
    </source>
</reference>
<evidence type="ECO:0000313" key="1">
    <source>
        <dbReference type="EMBL" id="KIJ31027.1"/>
    </source>
</evidence>
<dbReference type="Proteomes" id="UP000054279">
    <property type="component" value="Unassembled WGS sequence"/>
</dbReference>
<keyword evidence="2" id="KW-1185">Reference proteome</keyword>
<evidence type="ECO:0000313" key="2">
    <source>
        <dbReference type="Proteomes" id="UP000054279"/>
    </source>
</evidence>
<dbReference type="AlphaFoldDB" id="A0A0C9UPU9"/>
<sequence>MSTTKVEYCPLGGSGLRVSVPILRTMGFWSSKWMVQDFFALCFRCLKNPVTILPGKVNEEDVTFFDVLRKTFVKESSAKINESSTFEDFKSREVFRVSSPSAGLKDRLGYLLKTPPTASFRVAFLATLVMAALRQVAPGAITATKLPFTSNLDLPIGIFLSDFGDDSNSNTTQKEASLLLSLHRSALIVNMEHVESQLFGYKVPTNAIVGWPVLDTEADALTNLTLTYPSDIPISSTIVTERSRSSEKSMKGVHLLLLEAYSGTHLLLASLAVTLIPYHLVSTYIVCQTVRH</sequence>
<gene>
    <name evidence="1" type="ORF">M422DRAFT_267342</name>
</gene>
<dbReference type="EMBL" id="KN837249">
    <property type="protein sequence ID" value="KIJ31027.1"/>
    <property type="molecule type" value="Genomic_DNA"/>
</dbReference>
<name>A0A0C9UPU9_SPHS4</name>
<protein>
    <submittedName>
        <fullName evidence="1">Uncharacterized protein</fullName>
    </submittedName>
</protein>